<sequence length="197" mass="22771">MRRYLFILFIVLITIVSGCRDDKESADGNINSLEEKVKNLETTISAQNITSEQQDQSLEEYNSKIDELNNKVLKLNNEIDTLEKSLNVTSSIVQSITKSETGIVENFEFKNEVLNLIFRSSNIERDQNGQYQGLNESEELTEYSVLNEIPVFLLDRTAMTLRKVEWNDLKTTNLKGLFLKLYKTDDEIVFVQEIYIP</sequence>
<organism evidence="2 3">
    <name type="scientific">Pontibacillus marinus BH030004 = DSM 16465</name>
    <dbReference type="NCBI Taxonomy" id="1385511"/>
    <lineage>
        <taxon>Bacteria</taxon>
        <taxon>Bacillati</taxon>
        <taxon>Bacillota</taxon>
        <taxon>Bacilli</taxon>
        <taxon>Bacillales</taxon>
        <taxon>Bacillaceae</taxon>
        <taxon>Pontibacillus</taxon>
    </lineage>
</organism>
<accession>A0A0A5HKW2</accession>
<feature type="coiled-coil region" evidence="1">
    <location>
        <begin position="23"/>
        <end position="85"/>
    </location>
</feature>
<proteinExistence type="predicted"/>
<comment type="caution">
    <text evidence="2">The sequence shown here is derived from an EMBL/GenBank/DDBJ whole genome shotgun (WGS) entry which is preliminary data.</text>
</comment>
<keyword evidence="3" id="KW-1185">Reference proteome</keyword>
<dbReference type="EMBL" id="AVPF01000061">
    <property type="protein sequence ID" value="KGX84277.1"/>
    <property type="molecule type" value="Genomic_DNA"/>
</dbReference>
<evidence type="ECO:0000313" key="3">
    <source>
        <dbReference type="Proteomes" id="UP000030403"/>
    </source>
</evidence>
<dbReference type="AlphaFoldDB" id="A0A0A5HKW2"/>
<dbReference type="RefSeq" id="WP_027447377.1">
    <property type="nucleotide sequence ID" value="NZ_AULJ01000060.1"/>
</dbReference>
<gene>
    <name evidence="2" type="ORF">N783_18065</name>
</gene>
<keyword evidence="1" id="KW-0175">Coiled coil</keyword>
<name>A0A0A5HKW2_9BACI</name>
<dbReference type="PROSITE" id="PS51257">
    <property type="entry name" value="PROKAR_LIPOPROTEIN"/>
    <property type="match status" value="1"/>
</dbReference>
<evidence type="ECO:0000256" key="1">
    <source>
        <dbReference type="SAM" id="Coils"/>
    </source>
</evidence>
<evidence type="ECO:0000313" key="2">
    <source>
        <dbReference type="EMBL" id="KGX84277.1"/>
    </source>
</evidence>
<dbReference type="Gene3D" id="6.10.250.3110">
    <property type="match status" value="1"/>
</dbReference>
<dbReference type="OrthoDB" id="2985047at2"/>
<protein>
    <submittedName>
        <fullName evidence="2">Uncharacterized protein</fullName>
    </submittedName>
</protein>
<dbReference type="Proteomes" id="UP000030403">
    <property type="component" value="Unassembled WGS sequence"/>
</dbReference>
<reference evidence="2 3" key="1">
    <citation type="submission" date="2013-08" db="EMBL/GenBank/DDBJ databases">
        <authorList>
            <person name="Huang J."/>
            <person name="Wang G."/>
        </authorList>
    </citation>
    <scope>NUCLEOTIDE SEQUENCE [LARGE SCALE GENOMIC DNA]</scope>
    <source>
        <strain evidence="2 3">BH030004</strain>
    </source>
</reference>